<feature type="transmembrane region" description="Helical" evidence="19">
    <location>
        <begin position="30"/>
        <end position="46"/>
    </location>
</feature>
<evidence type="ECO:0000313" key="21">
    <source>
        <dbReference type="EMBL" id="QQD78156.1"/>
    </source>
</evidence>
<evidence type="ECO:0000256" key="16">
    <source>
        <dbReference type="ARBA" id="ARBA00023136"/>
    </source>
</evidence>
<evidence type="ECO:0000256" key="19">
    <source>
        <dbReference type="SAM" id="Phobius"/>
    </source>
</evidence>
<comment type="subcellular location">
    <subcellularLocation>
        <location evidence="2">Mitochondrion inner membrane</location>
        <topology evidence="2">Multi-pass membrane protein</topology>
    </subcellularLocation>
</comment>
<comment type="similarity">
    <text evidence="3">Belongs to the complex I subunit 2 family.</text>
</comment>
<keyword evidence="14" id="KW-0830">Ubiquinone</keyword>
<evidence type="ECO:0000256" key="1">
    <source>
        <dbReference type="ARBA" id="ARBA00003257"/>
    </source>
</evidence>
<dbReference type="InterPro" id="IPR001750">
    <property type="entry name" value="ND/Mrp_TM"/>
</dbReference>
<dbReference type="PANTHER" id="PTHR46552">
    <property type="entry name" value="NADH-UBIQUINONE OXIDOREDUCTASE CHAIN 2"/>
    <property type="match status" value="1"/>
</dbReference>
<evidence type="ECO:0000256" key="9">
    <source>
        <dbReference type="ARBA" id="ARBA00022792"/>
    </source>
</evidence>
<evidence type="ECO:0000256" key="6">
    <source>
        <dbReference type="ARBA" id="ARBA00022448"/>
    </source>
</evidence>
<evidence type="ECO:0000256" key="3">
    <source>
        <dbReference type="ARBA" id="ARBA00007012"/>
    </source>
</evidence>
<dbReference type="PANTHER" id="PTHR46552:SF1">
    <property type="entry name" value="NADH-UBIQUINONE OXIDOREDUCTASE CHAIN 2"/>
    <property type="match status" value="1"/>
</dbReference>
<keyword evidence="16 19" id="KW-0472">Membrane</keyword>
<evidence type="ECO:0000256" key="12">
    <source>
        <dbReference type="ARBA" id="ARBA00022989"/>
    </source>
</evidence>
<reference evidence="21" key="2">
    <citation type="journal article" date="2021" name="Insects">
        <title>Comparative Mitogenomic Analysis of Two Cuckoo Bees (Apoidea: Anthophila: Megachilidae) with Phylogenetic Implications.</title>
        <authorList>
            <person name="Lu H."/>
            <person name="He B."/>
            <person name="Hao Y."/>
            <person name="Zhou Z."/>
            <person name="Su C."/>
            <person name="Huang D."/>
        </authorList>
    </citation>
    <scope>NUCLEOTIDE SEQUENCE</scope>
</reference>
<evidence type="ECO:0000256" key="4">
    <source>
        <dbReference type="ARBA" id="ARBA00012944"/>
    </source>
</evidence>
<dbReference type="GO" id="GO:0008137">
    <property type="term" value="F:NADH dehydrogenase (ubiquinone) activity"/>
    <property type="evidence" value="ECO:0007669"/>
    <property type="project" value="UniProtKB-EC"/>
</dbReference>
<keyword evidence="6" id="KW-0813">Transport</keyword>
<dbReference type="EC" id="7.1.1.2" evidence="4"/>
<dbReference type="InterPro" id="IPR050175">
    <property type="entry name" value="Complex_I_Subunit_2"/>
</dbReference>
<protein>
    <recommendedName>
        <fullName evidence="5">NADH-ubiquinone oxidoreductase chain 2</fullName>
        <ecNumber evidence="4">7.1.1.2</ecNumber>
    </recommendedName>
    <alternativeName>
        <fullName evidence="17">NADH dehydrogenase subunit 2</fullName>
    </alternativeName>
</protein>
<comment type="catalytic activity">
    <reaction evidence="18">
        <text>a ubiquinone + NADH + 5 H(+)(in) = a ubiquinol + NAD(+) + 4 H(+)(out)</text>
        <dbReference type="Rhea" id="RHEA:29091"/>
        <dbReference type="Rhea" id="RHEA-COMP:9565"/>
        <dbReference type="Rhea" id="RHEA-COMP:9566"/>
        <dbReference type="ChEBI" id="CHEBI:15378"/>
        <dbReference type="ChEBI" id="CHEBI:16389"/>
        <dbReference type="ChEBI" id="CHEBI:17976"/>
        <dbReference type="ChEBI" id="CHEBI:57540"/>
        <dbReference type="ChEBI" id="CHEBI:57945"/>
        <dbReference type="EC" id="7.1.1.2"/>
    </reaction>
</comment>
<feature type="domain" description="NADH:quinone oxidoreductase/Mrp antiporter transmembrane" evidence="20">
    <location>
        <begin position="27"/>
        <end position="283"/>
    </location>
</feature>
<feature type="transmembrane region" description="Helical" evidence="19">
    <location>
        <begin position="197"/>
        <end position="215"/>
    </location>
</feature>
<feature type="transmembrane region" description="Helical" evidence="19">
    <location>
        <begin position="88"/>
        <end position="110"/>
    </location>
</feature>
<evidence type="ECO:0000256" key="18">
    <source>
        <dbReference type="ARBA" id="ARBA00049551"/>
    </source>
</evidence>
<keyword evidence="13" id="KW-0520">NAD</keyword>
<evidence type="ECO:0000256" key="7">
    <source>
        <dbReference type="ARBA" id="ARBA00022660"/>
    </source>
</evidence>
<evidence type="ECO:0000256" key="17">
    <source>
        <dbReference type="ARBA" id="ARBA00031028"/>
    </source>
</evidence>
<evidence type="ECO:0000256" key="15">
    <source>
        <dbReference type="ARBA" id="ARBA00023128"/>
    </source>
</evidence>
<dbReference type="GO" id="GO:0005743">
    <property type="term" value="C:mitochondrial inner membrane"/>
    <property type="evidence" value="ECO:0007669"/>
    <property type="project" value="UniProtKB-SubCell"/>
</dbReference>
<feature type="transmembrane region" description="Helical" evidence="19">
    <location>
        <begin position="235"/>
        <end position="261"/>
    </location>
</feature>
<dbReference type="GO" id="GO:0006120">
    <property type="term" value="P:mitochondrial electron transport, NADH to ubiquinone"/>
    <property type="evidence" value="ECO:0007669"/>
    <property type="project" value="TreeGrafter"/>
</dbReference>
<reference evidence="21" key="1">
    <citation type="submission" date="2020-08" db="EMBL/GenBank/DDBJ databases">
        <authorList>
            <person name="Lu H.H."/>
            <person name="He B."/>
            <person name="Huang D.Y."/>
        </authorList>
    </citation>
    <scope>NUCLEOTIDE SEQUENCE</scope>
</reference>
<evidence type="ECO:0000256" key="10">
    <source>
        <dbReference type="ARBA" id="ARBA00022967"/>
    </source>
</evidence>
<organism evidence="21">
    <name type="scientific">Euaspis polynesia</name>
    <dbReference type="NCBI Taxonomy" id="1352276"/>
    <lineage>
        <taxon>Eukaryota</taxon>
        <taxon>Metazoa</taxon>
        <taxon>Ecdysozoa</taxon>
        <taxon>Arthropoda</taxon>
        <taxon>Hexapoda</taxon>
        <taxon>Insecta</taxon>
        <taxon>Pterygota</taxon>
        <taxon>Neoptera</taxon>
        <taxon>Endopterygota</taxon>
        <taxon>Hymenoptera</taxon>
        <taxon>Apocrita</taxon>
        <taxon>Aculeata</taxon>
        <taxon>Apoidea</taxon>
        <taxon>Anthophila</taxon>
        <taxon>Megachilidae</taxon>
        <taxon>Megachilinae</taxon>
        <taxon>Euaspis</taxon>
    </lineage>
</organism>
<keyword evidence="7" id="KW-0679">Respiratory chain</keyword>
<evidence type="ECO:0000256" key="14">
    <source>
        <dbReference type="ARBA" id="ARBA00023075"/>
    </source>
</evidence>
<feature type="transmembrane region" description="Helical" evidence="19">
    <location>
        <begin position="314"/>
        <end position="336"/>
    </location>
</feature>
<feature type="transmembrane region" description="Helical" evidence="19">
    <location>
        <begin position="7"/>
        <end position="24"/>
    </location>
</feature>
<name>A0A7T4WNY4_9HYME</name>
<dbReference type="Pfam" id="PF00361">
    <property type="entry name" value="Proton_antipo_M"/>
    <property type="match status" value="1"/>
</dbReference>
<evidence type="ECO:0000256" key="11">
    <source>
        <dbReference type="ARBA" id="ARBA00022982"/>
    </source>
</evidence>
<comment type="function">
    <text evidence="1">Core subunit of the mitochondrial membrane respiratory chain NADH dehydrogenase (Complex I) that is believed to belong to the minimal assembly required for catalysis. Complex I functions in the transfer of electrons from NADH to the respiratory chain. The immediate electron acceptor for the enzyme is believed to be ubiquinone.</text>
</comment>
<keyword evidence="9" id="KW-0999">Mitochondrion inner membrane</keyword>
<feature type="transmembrane region" description="Helical" evidence="19">
    <location>
        <begin position="58"/>
        <end position="82"/>
    </location>
</feature>
<sequence>MFIKSNKMILLILLITTLITFSINNNFMKWMFMEMYSLIFISLLNLNNNNNKKPSMIYFSISSISSLLIFYFMIINMNYWIFINNLYYSPYLSMMIQLILLLKMGIYPFYFWVPYIYSLMNWDLILIFSTLNKLIPIYLLSTLTKLNMMMMMILIMNMMMMSIFLINEHSIKKIFSYSSVSHSSYLIYFSFQNTNMFLFYMFMYFLNLYLIIYMFKKFNINNKYNFLNLMFNKKIMNIMIIFTLNYNMFPPFSSFIYKWFFFIETSMNFSSMMYLYILTISSMFISWTLLNLMKYNFLNKMMKKNIIKYKYINMSMNIYMLLSLFFNLMFTFYLFIY</sequence>
<evidence type="ECO:0000256" key="8">
    <source>
        <dbReference type="ARBA" id="ARBA00022692"/>
    </source>
</evidence>
<feature type="transmembrane region" description="Helical" evidence="19">
    <location>
        <begin position="273"/>
        <end position="293"/>
    </location>
</feature>
<keyword evidence="11" id="KW-0249">Electron transport</keyword>
<keyword evidence="15 21" id="KW-0496">Mitochondrion</keyword>
<geneLocation type="mitochondrion" evidence="21"/>
<dbReference type="EMBL" id="MT909816">
    <property type="protein sequence ID" value="QQD78156.1"/>
    <property type="molecule type" value="Genomic_DNA"/>
</dbReference>
<dbReference type="AlphaFoldDB" id="A0A7T4WNY4"/>
<evidence type="ECO:0000256" key="13">
    <source>
        <dbReference type="ARBA" id="ARBA00023027"/>
    </source>
</evidence>
<evidence type="ECO:0000256" key="2">
    <source>
        <dbReference type="ARBA" id="ARBA00004448"/>
    </source>
</evidence>
<keyword evidence="8 19" id="KW-0812">Transmembrane</keyword>
<accession>A0A7T4WNY4</accession>
<evidence type="ECO:0000259" key="20">
    <source>
        <dbReference type="Pfam" id="PF00361"/>
    </source>
</evidence>
<evidence type="ECO:0000256" key="5">
    <source>
        <dbReference type="ARBA" id="ARBA00021008"/>
    </source>
</evidence>
<keyword evidence="12 19" id="KW-1133">Transmembrane helix</keyword>
<gene>
    <name evidence="21" type="primary">nad2</name>
</gene>
<keyword evidence="10" id="KW-1278">Translocase</keyword>
<proteinExistence type="inferred from homology"/>